<name>A0A2W7NP99_9RHOB</name>
<feature type="domain" description="AprE-like beta-barrel" evidence="12">
    <location>
        <begin position="324"/>
        <end position="413"/>
    </location>
</feature>
<dbReference type="OrthoDB" id="9810980at2"/>
<dbReference type="GO" id="GO:0015031">
    <property type="term" value="P:protein transport"/>
    <property type="evidence" value="ECO:0007669"/>
    <property type="project" value="InterPro"/>
</dbReference>
<dbReference type="EMBL" id="QKZL01000019">
    <property type="protein sequence ID" value="PZX13102.1"/>
    <property type="molecule type" value="Genomic_DNA"/>
</dbReference>
<dbReference type="Gene3D" id="2.40.30.170">
    <property type="match status" value="1"/>
</dbReference>
<feature type="coiled-coil region" evidence="10">
    <location>
        <begin position="160"/>
        <end position="187"/>
    </location>
</feature>
<dbReference type="SUPFAM" id="SSF111369">
    <property type="entry name" value="HlyD-like secretion proteins"/>
    <property type="match status" value="1"/>
</dbReference>
<dbReference type="InterPro" id="IPR058982">
    <property type="entry name" value="Beta-barrel_AprE"/>
</dbReference>
<evidence type="ECO:0000256" key="2">
    <source>
        <dbReference type="ARBA" id="ARBA00009477"/>
    </source>
</evidence>
<dbReference type="AlphaFoldDB" id="A0A2W7NP99"/>
<feature type="coiled-coil region" evidence="10">
    <location>
        <begin position="212"/>
        <end position="275"/>
    </location>
</feature>
<keyword evidence="6 9" id="KW-0812">Transmembrane</keyword>
<evidence type="ECO:0000313" key="14">
    <source>
        <dbReference type="Proteomes" id="UP000248916"/>
    </source>
</evidence>
<sequence length="436" mass="47443">MRYDQIDAALVHSVGRQVKIALLVGVLLLGGAGGVAALAQISGAVVGMGKLIVEGRWKEIQHLEGGTVAEIRVAEGDAVEKGQVLFRLDPTTVEARLGIIQGQIDTLLAKEARLQAELAGAADIETSPALRAAGTPQADALLRGQADLMRARAAARAGRENQLGAQIAQLEEKVVALRAQKRAAAQSMEIAAEEVETRQRLSDSNLLRASDLRDAKRSLAELQAEDASLDARILEAREEITGRQYERALLDETFREEALTELDEIRDRLAQLRQEEIGAMDSQRRLSVRAPIGGRLHELSVHTLGQVVAPGERLVTIIPGDDRLIVEMRLDPQSVDQVYPGQAARLRFTGLDQRTTPQLGGAVIDISPDASTDEGTGQTFYLARLQIAEDELGRIDGAVLRPGMPLEVFVQTQERSILSYLVKPMVDQVQHAMRER</sequence>
<evidence type="ECO:0000256" key="6">
    <source>
        <dbReference type="ARBA" id="ARBA00022692"/>
    </source>
</evidence>
<dbReference type="PANTHER" id="PTHR30386:SF17">
    <property type="entry name" value="ALKALINE PROTEASE SECRETION PROTEIN APRE"/>
    <property type="match status" value="1"/>
</dbReference>
<dbReference type="Proteomes" id="UP000248916">
    <property type="component" value="Unassembled WGS sequence"/>
</dbReference>
<keyword evidence="5 9" id="KW-0997">Cell inner membrane</keyword>
<feature type="domain" description="AprE-like long alpha-helical hairpin" evidence="11">
    <location>
        <begin position="94"/>
        <end position="281"/>
    </location>
</feature>
<protein>
    <recommendedName>
        <fullName evidence="9">Membrane fusion protein (MFP) family protein</fullName>
    </recommendedName>
</protein>
<dbReference type="InterPro" id="IPR050739">
    <property type="entry name" value="MFP"/>
</dbReference>
<dbReference type="PRINTS" id="PR01490">
    <property type="entry name" value="RTXTOXIND"/>
</dbReference>
<keyword evidence="8 9" id="KW-0472">Membrane</keyword>
<evidence type="ECO:0000256" key="1">
    <source>
        <dbReference type="ARBA" id="ARBA00004377"/>
    </source>
</evidence>
<keyword evidence="10" id="KW-0175">Coiled coil</keyword>
<accession>A0A2W7NP99</accession>
<dbReference type="Gene3D" id="2.40.50.100">
    <property type="match status" value="1"/>
</dbReference>
<evidence type="ECO:0000256" key="5">
    <source>
        <dbReference type="ARBA" id="ARBA00022519"/>
    </source>
</evidence>
<evidence type="ECO:0000259" key="12">
    <source>
        <dbReference type="Pfam" id="PF26002"/>
    </source>
</evidence>
<dbReference type="InterPro" id="IPR010129">
    <property type="entry name" value="T1SS_HlyD"/>
</dbReference>
<evidence type="ECO:0000256" key="10">
    <source>
        <dbReference type="SAM" id="Coils"/>
    </source>
</evidence>
<reference evidence="13 14" key="1">
    <citation type="submission" date="2018-06" db="EMBL/GenBank/DDBJ databases">
        <title>Genomic Encyclopedia of Archaeal and Bacterial Type Strains, Phase II (KMG-II): from individual species to whole genera.</title>
        <authorList>
            <person name="Goeker M."/>
        </authorList>
    </citation>
    <scope>NUCLEOTIDE SEQUENCE [LARGE SCALE GENOMIC DNA]</scope>
    <source>
        <strain evidence="13 14">DSM 22009</strain>
    </source>
</reference>
<gene>
    <name evidence="13" type="ORF">LX81_03330</name>
</gene>
<organism evidence="13 14">
    <name type="scientific">Palleronia aestuarii</name>
    <dbReference type="NCBI Taxonomy" id="568105"/>
    <lineage>
        <taxon>Bacteria</taxon>
        <taxon>Pseudomonadati</taxon>
        <taxon>Pseudomonadota</taxon>
        <taxon>Alphaproteobacteria</taxon>
        <taxon>Rhodobacterales</taxon>
        <taxon>Roseobacteraceae</taxon>
        <taxon>Palleronia</taxon>
    </lineage>
</organism>
<evidence type="ECO:0000256" key="4">
    <source>
        <dbReference type="ARBA" id="ARBA00022475"/>
    </source>
</evidence>
<proteinExistence type="inferred from homology"/>
<dbReference type="RefSeq" id="WP_111538402.1">
    <property type="nucleotide sequence ID" value="NZ_QKZL01000019.1"/>
</dbReference>
<dbReference type="Pfam" id="PF26002">
    <property type="entry name" value="Beta-barrel_AprE"/>
    <property type="match status" value="1"/>
</dbReference>
<evidence type="ECO:0000313" key="13">
    <source>
        <dbReference type="EMBL" id="PZX13102.1"/>
    </source>
</evidence>
<comment type="similarity">
    <text evidence="2 9">Belongs to the membrane fusion protein (MFP) (TC 8.A.1) family.</text>
</comment>
<evidence type="ECO:0000256" key="7">
    <source>
        <dbReference type="ARBA" id="ARBA00022989"/>
    </source>
</evidence>
<feature type="transmembrane region" description="Helical" evidence="9">
    <location>
        <begin position="20"/>
        <end position="41"/>
    </location>
</feature>
<evidence type="ECO:0000256" key="8">
    <source>
        <dbReference type="ARBA" id="ARBA00023136"/>
    </source>
</evidence>
<dbReference type="NCBIfam" id="TIGR01843">
    <property type="entry name" value="type_I_hlyD"/>
    <property type="match status" value="1"/>
</dbReference>
<comment type="subcellular location">
    <subcellularLocation>
        <location evidence="1 9">Cell inner membrane</location>
        <topology evidence="1 9">Single-pass membrane protein</topology>
    </subcellularLocation>
</comment>
<dbReference type="GO" id="GO:0005886">
    <property type="term" value="C:plasma membrane"/>
    <property type="evidence" value="ECO:0007669"/>
    <property type="project" value="UniProtKB-SubCell"/>
</dbReference>
<dbReference type="Pfam" id="PF25994">
    <property type="entry name" value="HH_AprE"/>
    <property type="match status" value="1"/>
</dbReference>
<evidence type="ECO:0000259" key="11">
    <source>
        <dbReference type="Pfam" id="PF25994"/>
    </source>
</evidence>
<evidence type="ECO:0000256" key="9">
    <source>
        <dbReference type="RuleBase" id="RU365093"/>
    </source>
</evidence>
<dbReference type="InterPro" id="IPR058781">
    <property type="entry name" value="HH_AprE-like"/>
</dbReference>
<keyword evidence="14" id="KW-1185">Reference proteome</keyword>
<comment type="caution">
    <text evidence="13">The sequence shown here is derived from an EMBL/GenBank/DDBJ whole genome shotgun (WGS) entry which is preliminary data.</text>
</comment>
<keyword evidence="4 9" id="KW-1003">Cell membrane</keyword>
<evidence type="ECO:0000256" key="3">
    <source>
        <dbReference type="ARBA" id="ARBA00022448"/>
    </source>
</evidence>
<keyword evidence="3 9" id="KW-0813">Transport</keyword>
<keyword evidence="7 9" id="KW-1133">Transmembrane helix</keyword>
<dbReference type="PANTHER" id="PTHR30386">
    <property type="entry name" value="MEMBRANE FUSION SUBUNIT OF EMRAB-TOLC MULTIDRUG EFFLUX PUMP"/>
    <property type="match status" value="1"/>
</dbReference>